<dbReference type="Proteomes" id="UP000198790">
    <property type="component" value="Unassembled WGS sequence"/>
</dbReference>
<feature type="transmembrane region" description="Helical" evidence="1">
    <location>
        <begin position="109"/>
        <end position="129"/>
    </location>
</feature>
<accession>A0A1I1B7V8</accession>
<keyword evidence="1" id="KW-0472">Membrane</keyword>
<dbReference type="EMBL" id="FOKK01000010">
    <property type="protein sequence ID" value="SFB44613.1"/>
    <property type="molecule type" value="Genomic_DNA"/>
</dbReference>
<evidence type="ECO:0000313" key="3">
    <source>
        <dbReference type="Proteomes" id="UP000198790"/>
    </source>
</evidence>
<keyword evidence="3" id="KW-1185">Reference proteome</keyword>
<gene>
    <name evidence="2" type="ORF">SAMN04489723_110152</name>
</gene>
<organism evidence="2 3">
    <name type="scientific">Algoriphagus aquimarinus</name>
    <dbReference type="NCBI Taxonomy" id="237018"/>
    <lineage>
        <taxon>Bacteria</taxon>
        <taxon>Pseudomonadati</taxon>
        <taxon>Bacteroidota</taxon>
        <taxon>Cytophagia</taxon>
        <taxon>Cytophagales</taxon>
        <taxon>Cyclobacteriaceae</taxon>
        <taxon>Algoriphagus</taxon>
    </lineage>
</organism>
<dbReference type="AlphaFoldDB" id="A0A1I1B7V8"/>
<sequence>MKNLSKEDTYIKQFMSELGTDEPSAGFHKSILERLSPKKSPSIYKPVISSFAWKIIGGAIATIVLSVLLFLPSGDNALPLFDQLPQVFIPKISLALPKISLPVLNLSSIVIQSLVVFTLLACVTVISSLKKWKIS</sequence>
<feature type="transmembrane region" description="Helical" evidence="1">
    <location>
        <begin position="51"/>
        <end position="71"/>
    </location>
</feature>
<dbReference type="OrthoDB" id="825247at2"/>
<dbReference type="STRING" id="237018.SAMN04489723_110152"/>
<name>A0A1I1B7V8_9BACT</name>
<reference evidence="2 3" key="1">
    <citation type="submission" date="2016-10" db="EMBL/GenBank/DDBJ databases">
        <authorList>
            <person name="de Groot N.N."/>
        </authorList>
    </citation>
    <scope>NUCLEOTIDE SEQUENCE [LARGE SCALE GENOMIC DNA]</scope>
    <source>
        <strain evidence="2 3">DSM 23399</strain>
    </source>
</reference>
<dbReference type="RefSeq" id="WP_092898567.1">
    <property type="nucleotide sequence ID" value="NZ_FOKK01000010.1"/>
</dbReference>
<keyword evidence="1" id="KW-1133">Transmembrane helix</keyword>
<evidence type="ECO:0000313" key="2">
    <source>
        <dbReference type="EMBL" id="SFB44613.1"/>
    </source>
</evidence>
<proteinExistence type="predicted"/>
<keyword evidence="1" id="KW-0812">Transmembrane</keyword>
<protein>
    <submittedName>
        <fullName evidence="2">Uncharacterized protein</fullName>
    </submittedName>
</protein>
<evidence type="ECO:0000256" key="1">
    <source>
        <dbReference type="SAM" id="Phobius"/>
    </source>
</evidence>